<name>A0ABR0ENC8_ZASCE</name>
<dbReference type="InterPro" id="IPR000073">
    <property type="entry name" value="AB_hydrolase_1"/>
</dbReference>
<dbReference type="PANTHER" id="PTHR37017">
    <property type="entry name" value="AB HYDROLASE-1 DOMAIN-CONTAINING PROTEIN-RELATED"/>
    <property type="match status" value="1"/>
</dbReference>
<organism evidence="2 3">
    <name type="scientific">Zasmidium cellare</name>
    <name type="common">Wine cellar mold</name>
    <name type="synonym">Racodium cellare</name>
    <dbReference type="NCBI Taxonomy" id="395010"/>
    <lineage>
        <taxon>Eukaryota</taxon>
        <taxon>Fungi</taxon>
        <taxon>Dikarya</taxon>
        <taxon>Ascomycota</taxon>
        <taxon>Pezizomycotina</taxon>
        <taxon>Dothideomycetes</taxon>
        <taxon>Dothideomycetidae</taxon>
        <taxon>Mycosphaerellales</taxon>
        <taxon>Mycosphaerellaceae</taxon>
        <taxon>Zasmidium</taxon>
    </lineage>
</organism>
<sequence>MSAKPTILFVPGAWHSDFHARPVLPCFEKLGYNVKILLLANLGDHTASDPRPGTDDSVEKILKAMHEEAKAGREFVLLGHSAGGLVSGMATNKFLASASAEEKSKLKRIIFLASFINTSRHIVSHWNHMDFEKGLSWPLRPEEVFYNDMSIEESKPYCEALQPMTLTGRPDEIDPLWHQVPRTFIVALKDQALLPWKQREEAEEQGFDLYELDAGHCPFISQPKNFASVVDGIIEGKADGKA</sequence>
<accession>A0ABR0ENC8</accession>
<keyword evidence="3" id="KW-1185">Reference proteome</keyword>
<evidence type="ECO:0000313" key="3">
    <source>
        <dbReference type="Proteomes" id="UP001305779"/>
    </source>
</evidence>
<dbReference type="PANTHER" id="PTHR37017:SF11">
    <property type="entry name" value="ESTERASE_LIPASE_THIOESTERASE DOMAIN-CONTAINING PROTEIN"/>
    <property type="match status" value="1"/>
</dbReference>
<protein>
    <recommendedName>
        <fullName evidence="1">AB hydrolase-1 domain-containing protein</fullName>
    </recommendedName>
</protein>
<dbReference type="Pfam" id="PF12697">
    <property type="entry name" value="Abhydrolase_6"/>
    <property type="match status" value="1"/>
</dbReference>
<dbReference type="Gene3D" id="3.40.50.1820">
    <property type="entry name" value="alpha/beta hydrolase"/>
    <property type="match status" value="1"/>
</dbReference>
<dbReference type="InterPro" id="IPR052897">
    <property type="entry name" value="Sec-Metab_Biosynth_Hydrolase"/>
</dbReference>
<gene>
    <name evidence="2" type="ORF">PRZ48_006139</name>
</gene>
<comment type="caution">
    <text evidence="2">The sequence shown here is derived from an EMBL/GenBank/DDBJ whole genome shotgun (WGS) entry which is preliminary data.</text>
</comment>
<feature type="domain" description="AB hydrolase-1" evidence="1">
    <location>
        <begin position="7"/>
        <end position="228"/>
    </location>
</feature>
<reference evidence="2 3" key="1">
    <citation type="journal article" date="2023" name="G3 (Bethesda)">
        <title>A chromosome-level genome assembly of Zasmidium syzygii isolated from banana leaves.</title>
        <authorList>
            <person name="van Westerhoven A.C."/>
            <person name="Mehrabi R."/>
            <person name="Talebi R."/>
            <person name="Steentjes M.B.F."/>
            <person name="Corcolon B."/>
            <person name="Chong P.A."/>
            <person name="Kema G.H.J."/>
            <person name="Seidl M.F."/>
        </authorList>
    </citation>
    <scope>NUCLEOTIDE SEQUENCE [LARGE SCALE GENOMIC DNA]</scope>
    <source>
        <strain evidence="2 3">P124</strain>
    </source>
</reference>
<proteinExistence type="predicted"/>
<dbReference type="EMBL" id="JAXOVC010000004">
    <property type="protein sequence ID" value="KAK4502713.1"/>
    <property type="molecule type" value="Genomic_DNA"/>
</dbReference>
<evidence type="ECO:0000259" key="1">
    <source>
        <dbReference type="Pfam" id="PF12697"/>
    </source>
</evidence>
<dbReference type="SUPFAM" id="SSF53474">
    <property type="entry name" value="alpha/beta-Hydrolases"/>
    <property type="match status" value="1"/>
</dbReference>
<evidence type="ECO:0000313" key="2">
    <source>
        <dbReference type="EMBL" id="KAK4502713.1"/>
    </source>
</evidence>
<dbReference type="InterPro" id="IPR029058">
    <property type="entry name" value="AB_hydrolase_fold"/>
</dbReference>
<dbReference type="Proteomes" id="UP001305779">
    <property type="component" value="Unassembled WGS sequence"/>
</dbReference>